<reference evidence="1" key="1">
    <citation type="submission" date="2021-01" db="EMBL/GenBank/DDBJ databases">
        <authorList>
            <consortium name="Genoscope - CEA"/>
            <person name="William W."/>
        </authorList>
    </citation>
    <scope>NUCLEOTIDE SEQUENCE</scope>
</reference>
<organism evidence="1 2">
    <name type="scientific">Paramecium primaurelia</name>
    <dbReference type="NCBI Taxonomy" id="5886"/>
    <lineage>
        <taxon>Eukaryota</taxon>
        <taxon>Sar</taxon>
        <taxon>Alveolata</taxon>
        <taxon>Ciliophora</taxon>
        <taxon>Intramacronucleata</taxon>
        <taxon>Oligohymenophorea</taxon>
        <taxon>Peniculida</taxon>
        <taxon>Parameciidae</taxon>
        <taxon>Paramecium</taxon>
    </lineage>
</organism>
<evidence type="ECO:0000313" key="1">
    <source>
        <dbReference type="EMBL" id="CAD8069995.1"/>
    </source>
</evidence>
<name>A0A8S1LVH0_PARPR</name>
<dbReference type="Proteomes" id="UP000688137">
    <property type="component" value="Unassembled WGS sequence"/>
</dbReference>
<accession>A0A8S1LVH0</accession>
<keyword evidence="2" id="KW-1185">Reference proteome</keyword>
<protein>
    <submittedName>
        <fullName evidence="1">Uncharacterized protein</fullName>
    </submittedName>
</protein>
<comment type="caution">
    <text evidence="1">The sequence shown here is derived from an EMBL/GenBank/DDBJ whole genome shotgun (WGS) entry which is preliminary data.</text>
</comment>
<proteinExistence type="predicted"/>
<dbReference type="EMBL" id="CAJJDM010000045">
    <property type="protein sequence ID" value="CAD8069995.1"/>
    <property type="molecule type" value="Genomic_DNA"/>
</dbReference>
<dbReference type="OMA" id="CKTIAFR"/>
<gene>
    <name evidence="1" type="ORF">PPRIM_AZ9-3.1.T0450005</name>
</gene>
<evidence type="ECO:0000313" key="2">
    <source>
        <dbReference type="Proteomes" id="UP000688137"/>
    </source>
</evidence>
<dbReference type="AlphaFoldDB" id="A0A8S1LVH0"/>
<sequence length="542" mass="61226">MIIIKKYLVEDCFKIVLKLSKNILISIIQRQKNIHGGNFLRINKELVNVFEWIQVEQIKTLSHSNYTDILIQIELLTNTYTQVIKIDQKNQNSEQFFQSIKELVEKVMKSLRYNICTLILKGNVNIEYLKEYLQNLQKNLKKKQSEDSTVTFPKTQNVDPSYMQNQTVQQVINKNGQFAYEATLQDGNQLLMHHNPNSNNELTFMKKINGNGENGYSKNWEKVGKPIQTQSVTVQELQQSIKGQSEKFNMQPIQTYAMNYQLQQAKIQGQLGGVIAGTIGSLTVDLIMDGMDSSKLEKGLIVSVPIQGGLIYTQSVQSFSKAVPYVGVGLTALMTSISVGGVILSDFLSQGEKVYNSMLIAIKTVSAIGLGYLGIEGGMALGATDGPIGIVIEASSNFFGRAIDHFTQFHLQVDFQNILKSKVENGDKFNPGILPKISWKYVKAKVRSLILIAQTDNHMACLIPNIDRNRTEIQENEDIGIRLNKYKYIGPDDSCKIITFRLLATTEEYVYDDEILQQLQTNEIKIIYIAQVKINQQNIKQL</sequence>